<gene>
    <name evidence="1" type="ORF">KGF86_06525</name>
</gene>
<keyword evidence="2" id="KW-1185">Reference proteome</keyword>
<protein>
    <submittedName>
        <fullName evidence="1">VOC family protein</fullName>
    </submittedName>
</protein>
<accession>A0ABS5MD82</accession>
<evidence type="ECO:0000313" key="2">
    <source>
        <dbReference type="Proteomes" id="UP000681870"/>
    </source>
</evidence>
<organism evidence="1 2">
    <name type="scientific">Ornithinibacillus massiliensis</name>
    <dbReference type="NCBI Taxonomy" id="1944633"/>
    <lineage>
        <taxon>Bacteria</taxon>
        <taxon>Bacillati</taxon>
        <taxon>Bacillota</taxon>
        <taxon>Bacilli</taxon>
        <taxon>Bacillales</taxon>
        <taxon>Bacillaceae</taxon>
        <taxon>Ornithinibacillus</taxon>
    </lineage>
</organism>
<comment type="caution">
    <text evidence="1">The sequence shown here is derived from an EMBL/GenBank/DDBJ whole genome shotgun (WGS) entry which is preliminary data.</text>
</comment>
<dbReference type="Proteomes" id="UP000681870">
    <property type="component" value="Unassembled WGS sequence"/>
</dbReference>
<evidence type="ECO:0000313" key="1">
    <source>
        <dbReference type="EMBL" id="MBS3679862.1"/>
    </source>
</evidence>
<reference evidence="1 2" key="1">
    <citation type="submission" date="2021-05" db="EMBL/GenBank/DDBJ databases">
        <title>Ornithinibacillus massiliensis sp. nov.</title>
        <authorList>
            <person name="Iwaza R."/>
            <person name="Lagier J.-C."/>
            <person name="Raoult D."/>
        </authorList>
    </citation>
    <scope>NUCLEOTIDE SEQUENCE [LARGE SCALE GENOMIC DNA]</scope>
    <source>
        <strain evidence="1 2">Marseille-P3601</strain>
    </source>
</reference>
<dbReference type="EMBL" id="JAGXBY010000002">
    <property type="protein sequence ID" value="MBS3679862.1"/>
    <property type="molecule type" value="Genomic_DNA"/>
</dbReference>
<dbReference type="SUPFAM" id="SSF54593">
    <property type="entry name" value="Glyoxalase/Bleomycin resistance protein/Dihydroxybiphenyl dioxygenase"/>
    <property type="match status" value="1"/>
</dbReference>
<sequence length="97" mass="11332">MIFEMTVQIRVPDMEEGQKWYEELFQRKPDFVPHEGFAEWEVVPGSWLQLAKGTPAKGSGPLRLGVLNMEKEKNRVIHDLNVENFEIYSLRVSENKL</sequence>
<dbReference type="RefSeq" id="WP_211741416.1">
    <property type="nucleotide sequence ID" value="NZ_JAGXBY010000002.1"/>
</dbReference>
<dbReference type="InterPro" id="IPR029068">
    <property type="entry name" value="Glyas_Bleomycin-R_OHBP_Dase"/>
</dbReference>
<proteinExistence type="predicted"/>
<name>A0ABS5MD82_9BACI</name>
<dbReference type="Gene3D" id="3.10.180.10">
    <property type="entry name" value="2,3-Dihydroxybiphenyl 1,2-Dioxygenase, domain 1"/>
    <property type="match status" value="1"/>
</dbReference>